<evidence type="ECO:0000313" key="1">
    <source>
        <dbReference type="EMBL" id="MPM07471.1"/>
    </source>
</evidence>
<name>A0A644WV51_9ZZZZ</name>
<proteinExistence type="predicted"/>
<sequence>MKRLIIKCAPVFLGVFLSVFILSAGYAAKYEDVDNVSGYLVFLQRTPNQVEVMTENKDRLKYLWTQETVFVDWQEKELSPEDFYRQFKDKGVFLFLDGKKITRIAPAVF</sequence>
<comment type="caution">
    <text evidence="1">The sequence shown here is derived from an EMBL/GenBank/DDBJ whole genome shotgun (WGS) entry which is preliminary data.</text>
</comment>
<dbReference type="EMBL" id="VSSQ01001339">
    <property type="protein sequence ID" value="MPM07471.1"/>
    <property type="molecule type" value="Genomic_DNA"/>
</dbReference>
<organism evidence="1">
    <name type="scientific">bioreactor metagenome</name>
    <dbReference type="NCBI Taxonomy" id="1076179"/>
    <lineage>
        <taxon>unclassified sequences</taxon>
        <taxon>metagenomes</taxon>
        <taxon>ecological metagenomes</taxon>
    </lineage>
</organism>
<reference evidence="1" key="1">
    <citation type="submission" date="2019-08" db="EMBL/GenBank/DDBJ databases">
        <authorList>
            <person name="Kucharzyk K."/>
            <person name="Murdoch R.W."/>
            <person name="Higgins S."/>
            <person name="Loffler F."/>
        </authorList>
    </citation>
    <scope>NUCLEOTIDE SEQUENCE</scope>
</reference>
<dbReference type="AlphaFoldDB" id="A0A644WV51"/>
<protein>
    <submittedName>
        <fullName evidence="1">Uncharacterized protein</fullName>
    </submittedName>
</protein>
<accession>A0A644WV51</accession>
<gene>
    <name evidence="1" type="ORF">SDC9_53777</name>
</gene>